<evidence type="ECO:0000313" key="2">
    <source>
        <dbReference type="Proteomes" id="UP000031449"/>
    </source>
</evidence>
<dbReference type="EMBL" id="CP009417">
    <property type="protein sequence ID" value="AJD93550.1"/>
    <property type="molecule type" value="Genomic_DNA"/>
</dbReference>
<sequence>MNHEIYQKVDKWSRLFFENKEELARFAKQKMNENTQGDIFHYIAFHMGNEQDLYFEVHIIYAPDGTVEVTAVGDYYSEEERALIEERIHRGEYGTPRASTQIQCKCLVKRIEGKACLFANTTVIMRKNQVETAPPGEKVGEIAMYFSDVLTEGEEKDTAKEVSLSVEALDELMSIQKEFMLKERDLKGIRNLEESYANLKNNKREE</sequence>
<dbReference type="AlphaFoldDB" id="A0A0B5ATK9"/>
<keyword evidence="2" id="KW-1185">Reference proteome</keyword>
<dbReference type="BioCyc" id="JESP1508404:G14D9-13556-MONOMER"/>
<gene>
    <name evidence="1" type="ORF">JMA_42330</name>
</gene>
<accession>A0A0B5ATK9</accession>
<evidence type="ECO:0000313" key="1">
    <source>
        <dbReference type="EMBL" id="AJD93550.1"/>
    </source>
</evidence>
<keyword evidence="1" id="KW-0614">Plasmid</keyword>
<proteinExistence type="predicted"/>
<dbReference type="HOGENOM" id="CLU_1330453_0_0_9"/>
<reference evidence="1 2" key="1">
    <citation type="submission" date="2014-08" db="EMBL/GenBank/DDBJ databases">
        <title>Complete genome of a marine bacteria Jeotgalibacillus malaysiensis.</title>
        <authorList>
            <person name="Yaakop A.S."/>
            <person name="Chan K.-G."/>
            <person name="Goh K.M."/>
        </authorList>
    </citation>
    <scope>NUCLEOTIDE SEQUENCE [LARGE SCALE GENOMIC DNA]</scope>
    <source>
        <strain evidence="1 2">D5</strain>
        <plasmid evidence="2">Plasmid</plasmid>
    </source>
</reference>
<name>A0A0B5ATK9_9BACL</name>
<dbReference type="Proteomes" id="UP000031449">
    <property type="component" value="Plasmid unnamed"/>
</dbReference>
<dbReference type="KEGG" id="jeo:JMA_42330"/>
<protein>
    <submittedName>
        <fullName evidence="1">Uncharacterized protein</fullName>
    </submittedName>
</protein>
<organism evidence="1 2">
    <name type="scientific">Jeotgalibacillus malaysiensis</name>
    <dbReference type="NCBI Taxonomy" id="1508404"/>
    <lineage>
        <taxon>Bacteria</taxon>
        <taxon>Bacillati</taxon>
        <taxon>Bacillota</taxon>
        <taxon>Bacilli</taxon>
        <taxon>Bacillales</taxon>
        <taxon>Caryophanaceae</taxon>
        <taxon>Jeotgalibacillus</taxon>
    </lineage>
</organism>
<geneLocation type="plasmid" evidence="2"/>